<dbReference type="Proteomes" id="UP000094385">
    <property type="component" value="Unassembled WGS sequence"/>
</dbReference>
<keyword evidence="1" id="KW-1133">Transmembrane helix</keyword>
<evidence type="ECO:0000256" key="1">
    <source>
        <dbReference type="SAM" id="Phobius"/>
    </source>
</evidence>
<evidence type="ECO:0000313" key="3">
    <source>
        <dbReference type="Proteomes" id="UP000094385"/>
    </source>
</evidence>
<organism evidence="2 3">
    <name type="scientific">Lipomyces starkeyi NRRL Y-11557</name>
    <dbReference type="NCBI Taxonomy" id="675824"/>
    <lineage>
        <taxon>Eukaryota</taxon>
        <taxon>Fungi</taxon>
        <taxon>Dikarya</taxon>
        <taxon>Ascomycota</taxon>
        <taxon>Saccharomycotina</taxon>
        <taxon>Lipomycetes</taxon>
        <taxon>Lipomycetales</taxon>
        <taxon>Lipomycetaceae</taxon>
        <taxon>Lipomyces</taxon>
    </lineage>
</organism>
<keyword evidence="3" id="KW-1185">Reference proteome</keyword>
<proteinExistence type="predicted"/>
<sequence length="73" mass="8328">MQGASRFLRRVLDGGKRGVCDRLKNPLQAMRALLAWIWSKMLGFTQGFFVFPLGFCFSRRISLRPCPNGCSFL</sequence>
<accession>A0A1E3QC07</accession>
<evidence type="ECO:0000313" key="2">
    <source>
        <dbReference type="EMBL" id="ODQ75196.1"/>
    </source>
</evidence>
<keyword evidence="1" id="KW-0812">Transmembrane</keyword>
<protein>
    <submittedName>
        <fullName evidence="2">Uncharacterized protein</fullName>
    </submittedName>
</protein>
<gene>
    <name evidence="2" type="ORF">LIPSTDRAFT_240790</name>
</gene>
<name>A0A1E3QC07_LIPST</name>
<dbReference type="EMBL" id="KV454291">
    <property type="protein sequence ID" value="ODQ75196.1"/>
    <property type="molecule type" value="Genomic_DNA"/>
</dbReference>
<feature type="transmembrane region" description="Helical" evidence="1">
    <location>
        <begin position="32"/>
        <end position="55"/>
    </location>
</feature>
<reference evidence="2 3" key="1">
    <citation type="journal article" date="2016" name="Proc. Natl. Acad. Sci. U.S.A.">
        <title>Comparative genomics of biotechnologically important yeasts.</title>
        <authorList>
            <person name="Riley R."/>
            <person name="Haridas S."/>
            <person name="Wolfe K.H."/>
            <person name="Lopes M.R."/>
            <person name="Hittinger C.T."/>
            <person name="Goeker M."/>
            <person name="Salamov A.A."/>
            <person name="Wisecaver J.H."/>
            <person name="Long T.M."/>
            <person name="Calvey C.H."/>
            <person name="Aerts A.L."/>
            <person name="Barry K.W."/>
            <person name="Choi C."/>
            <person name="Clum A."/>
            <person name="Coughlan A.Y."/>
            <person name="Deshpande S."/>
            <person name="Douglass A.P."/>
            <person name="Hanson S.J."/>
            <person name="Klenk H.-P."/>
            <person name="LaButti K.M."/>
            <person name="Lapidus A."/>
            <person name="Lindquist E.A."/>
            <person name="Lipzen A.M."/>
            <person name="Meier-Kolthoff J.P."/>
            <person name="Ohm R.A."/>
            <person name="Otillar R.P."/>
            <person name="Pangilinan J.L."/>
            <person name="Peng Y."/>
            <person name="Rokas A."/>
            <person name="Rosa C.A."/>
            <person name="Scheuner C."/>
            <person name="Sibirny A.A."/>
            <person name="Slot J.C."/>
            <person name="Stielow J.B."/>
            <person name="Sun H."/>
            <person name="Kurtzman C.P."/>
            <person name="Blackwell M."/>
            <person name="Grigoriev I.V."/>
            <person name="Jeffries T.W."/>
        </authorList>
    </citation>
    <scope>NUCLEOTIDE SEQUENCE [LARGE SCALE GENOMIC DNA]</scope>
    <source>
        <strain evidence="2 3">NRRL Y-11557</strain>
    </source>
</reference>
<keyword evidence="1" id="KW-0472">Membrane</keyword>
<dbReference type="AlphaFoldDB" id="A0A1E3QC07"/>